<comment type="similarity">
    <text evidence="1">Belongs to the universal ribosomal protein uL1 family.</text>
</comment>
<evidence type="ECO:0000256" key="2">
    <source>
        <dbReference type="ARBA" id="ARBA00022980"/>
    </source>
</evidence>
<dbReference type="GO" id="GO:0003723">
    <property type="term" value="F:RNA binding"/>
    <property type="evidence" value="ECO:0007669"/>
    <property type="project" value="InterPro"/>
</dbReference>
<dbReference type="PROSITE" id="PS01199">
    <property type="entry name" value="RIBOSOMAL_L1"/>
    <property type="match status" value="1"/>
</dbReference>
<dbReference type="InterPro" id="IPR023673">
    <property type="entry name" value="Ribosomal_uL1_CS"/>
</dbReference>
<proteinExistence type="inferred from homology"/>
<evidence type="ECO:0000256" key="3">
    <source>
        <dbReference type="ARBA" id="ARBA00023274"/>
    </source>
</evidence>
<dbReference type="FunFam" id="3.40.50.790:FF:000002">
    <property type="entry name" value="Ribosomal protein"/>
    <property type="match status" value="1"/>
</dbReference>
<sequence>MDIEDRCRMALNSICCTIKTSTGPSALKEAKQFYRAIAEFANANLSAANFGPLDGNMIDVEAILQKAEEAVFAFTGEDEDETFVEAVSLEQLNQLLESSFDYFLNEQLGDRLKLTKEWADKCKKLCPSIYSAIKRIKQDDERRAEAKRLYSGLIIHVNSRSTFPPFISMYNRDAHSLFYEKPTKLALHLYLDKVFNTCDAIIWHCFENWTPAQLAELHYFLRSRINVIRAIHKKSQEKKRNFRETIELQIALKNYDPQKDKRFSGTVRLKHIPRPKTKVCVLGDQKHFDEATANNIPCMTADDLKKLNKDKKLIKKLSKSYDAFLASESLIKQIPRILGPGLNKAGKFPSVVSHNDVLTTKVDEVKATVKFQMKKVLCLAVAIGHVEMSQEDLVSNISLGVNFLVSLLKKNWQNVRSLNIKSTMGTAVRLF</sequence>
<dbReference type="InterPro" id="IPR016095">
    <property type="entry name" value="Ribosomal_uL1_3-a/b-sand"/>
</dbReference>
<evidence type="ECO:0000313" key="7">
    <source>
        <dbReference type="WBParaSite" id="GPLIN_001352300"/>
    </source>
</evidence>
<dbReference type="Gene3D" id="3.40.50.790">
    <property type="match status" value="1"/>
</dbReference>
<dbReference type="Gene3D" id="3.30.190.20">
    <property type="match status" value="1"/>
</dbReference>
<dbReference type="CDD" id="cd00403">
    <property type="entry name" value="Ribosomal_L1"/>
    <property type="match status" value="1"/>
</dbReference>
<keyword evidence="6" id="KW-1185">Reference proteome</keyword>
<dbReference type="FunFam" id="3.30.190.20:FF:000006">
    <property type="entry name" value="Ribosomal protein"/>
    <property type="match status" value="1"/>
</dbReference>
<evidence type="ECO:0000256" key="5">
    <source>
        <dbReference type="ARBA" id="ARBA00035370"/>
    </source>
</evidence>
<reference evidence="7" key="3">
    <citation type="submission" date="2016-06" db="UniProtKB">
        <authorList>
            <consortium name="WormBaseParasite"/>
        </authorList>
    </citation>
    <scope>IDENTIFICATION</scope>
</reference>
<evidence type="ECO:0000256" key="4">
    <source>
        <dbReference type="ARBA" id="ARBA00035241"/>
    </source>
</evidence>
<dbReference type="Pfam" id="PF00687">
    <property type="entry name" value="Ribosomal_L1"/>
    <property type="match status" value="1"/>
</dbReference>
<reference evidence="6" key="1">
    <citation type="submission" date="2013-12" db="EMBL/GenBank/DDBJ databases">
        <authorList>
            <person name="Aslett M."/>
        </authorList>
    </citation>
    <scope>NUCLEOTIDE SEQUENCE [LARGE SCALE GENOMIC DNA]</scope>
    <source>
        <strain evidence="6">Lindley</strain>
    </source>
</reference>
<dbReference type="SUPFAM" id="SSF56808">
    <property type="entry name" value="Ribosomal protein L1"/>
    <property type="match status" value="1"/>
</dbReference>
<dbReference type="GO" id="GO:1990904">
    <property type="term" value="C:ribonucleoprotein complex"/>
    <property type="evidence" value="ECO:0007669"/>
    <property type="project" value="UniProtKB-KW"/>
</dbReference>
<dbReference type="PANTHER" id="PTHR23105">
    <property type="entry name" value="RIBOSOMAL PROTEIN L7AE FAMILY MEMBER"/>
    <property type="match status" value="1"/>
</dbReference>
<dbReference type="InterPro" id="IPR028364">
    <property type="entry name" value="Ribosomal_uL1/biogenesis"/>
</dbReference>
<protein>
    <recommendedName>
        <fullName evidence="4">Large ribosomal subunit protein uL1</fullName>
    </recommendedName>
    <alternativeName>
        <fullName evidence="5">60S ribosomal protein L10a</fullName>
    </alternativeName>
</protein>
<name>A0A183CKW7_GLOPA</name>
<dbReference type="AlphaFoldDB" id="A0A183CKW7"/>
<dbReference type="FunFam" id="3.30.190.20:FF:000009">
    <property type="entry name" value="Ribosomal protein L10a"/>
    <property type="match status" value="1"/>
</dbReference>
<dbReference type="InterPro" id="IPR023674">
    <property type="entry name" value="Ribosomal_uL1-like"/>
</dbReference>
<keyword evidence="2" id="KW-0689">Ribosomal protein</keyword>
<keyword evidence="3" id="KW-0687">Ribonucleoprotein</keyword>
<organism evidence="6 7">
    <name type="scientific">Globodera pallida</name>
    <name type="common">Potato cyst nematode worm</name>
    <name type="synonym">Heterodera pallida</name>
    <dbReference type="NCBI Taxonomy" id="36090"/>
    <lineage>
        <taxon>Eukaryota</taxon>
        <taxon>Metazoa</taxon>
        <taxon>Ecdysozoa</taxon>
        <taxon>Nematoda</taxon>
        <taxon>Chromadorea</taxon>
        <taxon>Rhabditida</taxon>
        <taxon>Tylenchina</taxon>
        <taxon>Tylenchomorpha</taxon>
        <taxon>Tylenchoidea</taxon>
        <taxon>Heteroderidae</taxon>
        <taxon>Heteroderinae</taxon>
        <taxon>Globodera</taxon>
    </lineage>
</organism>
<evidence type="ECO:0000313" key="6">
    <source>
        <dbReference type="Proteomes" id="UP000050741"/>
    </source>
</evidence>
<dbReference type="Proteomes" id="UP000050741">
    <property type="component" value="Unassembled WGS sequence"/>
</dbReference>
<evidence type="ECO:0000256" key="1">
    <source>
        <dbReference type="ARBA" id="ARBA00010531"/>
    </source>
</evidence>
<dbReference type="InterPro" id="IPR050257">
    <property type="entry name" value="eL8/uL1-like"/>
</dbReference>
<dbReference type="WBParaSite" id="GPLIN_001352300">
    <property type="protein sequence ID" value="GPLIN_001352300"/>
    <property type="gene ID" value="GPLIN_001352300"/>
</dbReference>
<reference evidence="6" key="2">
    <citation type="submission" date="2014-05" db="EMBL/GenBank/DDBJ databases">
        <title>The genome and life-stage specific transcriptomes of Globodera pallida elucidate key aspects of plant parasitism by a cyst nematode.</title>
        <authorList>
            <person name="Cotton J.A."/>
            <person name="Lilley C.J."/>
            <person name="Jones L.M."/>
            <person name="Kikuchi T."/>
            <person name="Reid A.J."/>
            <person name="Thorpe P."/>
            <person name="Tsai I.J."/>
            <person name="Beasley H."/>
            <person name="Blok V."/>
            <person name="Cock P.J.A."/>
            <person name="Van den Akker S.E."/>
            <person name="Holroyd N."/>
            <person name="Hunt M."/>
            <person name="Mantelin S."/>
            <person name="Naghra H."/>
            <person name="Pain A."/>
            <person name="Palomares-Rius J.E."/>
            <person name="Zarowiecki M."/>
            <person name="Berriman M."/>
            <person name="Jones J.T."/>
            <person name="Urwin P.E."/>
        </authorList>
    </citation>
    <scope>NUCLEOTIDE SEQUENCE [LARGE SCALE GENOMIC DNA]</scope>
    <source>
        <strain evidence="6">Lindley</strain>
    </source>
</reference>
<dbReference type="GO" id="GO:0005840">
    <property type="term" value="C:ribosome"/>
    <property type="evidence" value="ECO:0007669"/>
    <property type="project" value="UniProtKB-KW"/>
</dbReference>
<accession>A0A183CKW7</accession>